<dbReference type="HOGENOM" id="CLU_017779_9_2_0"/>
<dbReference type="PANTHER" id="PTHR42934:SF1">
    <property type="entry name" value="GLYCOLATE OXIDASE SUBUNIT GLCD"/>
    <property type="match status" value="1"/>
</dbReference>
<keyword evidence="2" id="KW-0285">Flavoprotein</keyword>
<protein>
    <submittedName>
        <fullName evidence="6">Glycolate oxidase, subunit GlcD</fullName>
        <ecNumber evidence="6">1.1.3.15</ecNumber>
    </submittedName>
</protein>
<evidence type="ECO:0000313" key="7">
    <source>
        <dbReference type="Proteomes" id="UP000006898"/>
    </source>
</evidence>
<dbReference type="SUPFAM" id="SSF55103">
    <property type="entry name" value="FAD-linked oxidases, C-terminal domain"/>
    <property type="match status" value="1"/>
</dbReference>
<dbReference type="Pfam" id="PF02913">
    <property type="entry name" value="FAD-oxidase_C"/>
    <property type="match status" value="1"/>
</dbReference>
<dbReference type="AlphaFoldDB" id="D5MNA0"/>
<dbReference type="GO" id="GO:0071949">
    <property type="term" value="F:FAD binding"/>
    <property type="evidence" value="ECO:0007669"/>
    <property type="project" value="InterPro"/>
</dbReference>
<evidence type="ECO:0000256" key="4">
    <source>
        <dbReference type="ARBA" id="ARBA00023002"/>
    </source>
</evidence>
<dbReference type="InterPro" id="IPR051914">
    <property type="entry name" value="FAD-linked_OxidoTrans_Type4"/>
</dbReference>
<keyword evidence="4 6" id="KW-0560">Oxidoreductase</keyword>
<dbReference type="InterPro" id="IPR016167">
    <property type="entry name" value="FAD-bd_PCMH_sub1"/>
</dbReference>
<gene>
    <name evidence="6" type="primary">glcD</name>
    <name evidence="6" type="ORF">DAMO_3171</name>
</gene>
<dbReference type="InterPro" id="IPR006094">
    <property type="entry name" value="Oxid_FAD_bind_N"/>
</dbReference>
<evidence type="ECO:0000313" key="6">
    <source>
        <dbReference type="EMBL" id="CBE70244.1"/>
    </source>
</evidence>
<name>D5MNA0_METO1</name>
<dbReference type="PROSITE" id="PS51387">
    <property type="entry name" value="FAD_PCMH"/>
    <property type="match status" value="1"/>
</dbReference>
<comment type="cofactor">
    <cofactor evidence="1">
        <name>FAD</name>
        <dbReference type="ChEBI" id="CHEBI:57692"/>
    </cofactor>
</comment>
<dbReference type="STRING" id="671143.DAMO_3171"/>
<dbReference type="eggNOG" id="COG0277">
    <property type="taxonomic scope" value="Bacteria"/>
</dbReference>
<dbReference type="Gene3D" id="3.30.43.10">
    <property type="entry name" value="Uridine Diphospho-n-acetylenolpyruvylglucosamine Reductase, domain 2"/>
    <property type="match status" value="1"/>
</dbReference>
<feature type="domain" description="FAD-binding PCMH-type" evidence="5">
    <location>
        <begin position="38"/>
        <end position="216"/>
    </location>
</feature>
<organism evidence="6 7">
    <name type="scientific">Methylomirabilis oxygeniifera</name>
    <dbReference type="NCBI Taxonomy" id="671143"/>
    <lineage>
        <taxon>Bacteria</taxon>
        <taxon>Candidatus Methylomirabilota</taxon>
        <taxon>Candidatus Methylomirabilia</taxon>
        <taxon>Candidatus Methylomirabilales</taxon>
        <taxon>Candidatus Methylomirabilaceae</taxon>
        <taxon>Candidatus Methylomirabilis</taxon>
    </lineage>
</organism>
<evidence type="ECO:0000256" key="1">
    <source>
        <dbReference type="ARBA" id="ARBA00001974"/>
    </source>
</evidence>
<dbReference type="KEGG" id="mox:DAMO_3171"/>
<evidence type="ECO:0000256" key="2">
    <source>
        <dbReference type="ARBA" id="ARBA00022630"/>
    </source>
</evidence>
<proteinExistence type="predicted"/>
<dbReference type="Proteomes" id="UP000006898">
    <property type="component" value="Chromosome"/>
</dbReference>
<dbReference type="InterPro" id="IPR016166">
    <property type="entry name" value="FAD-bd_PCMH"/>
</dbReference>
<dbReference type="PATRIC" id="fig|671143.5.peg.2794"/>
<dbReference type="InterPro" id="IPR036318">
    <property type="entry name" value="FAD-bd_PCMH-like_sf"/>
</dbReference>
<accession>D5MNA0</accession>
<sequence length="485" mass="52141">MEKPRIVKELAAIVGPEWVISDPDELTVYECDGMTYLEKAMPDVVVLPDNTEQVVAVVKLCGREQLPFLPRGAGTGLSGGAIAVSGGVIIGLNRMNRILEIDIPNQRAIVEPGLVNLALTQAVQDHSHYFAPDPASQAASSIGGNVAENAGGPHCLKYGTTTTHILGLEVVLASGEIVQVGGKTLDCPGYDLTGLFAGSEGTLGIATKVTVRLLRQAEAVKTLLASFRTIDAASEVVSEIIAAGIIPAALEMMDRHIIRALEEWLHIGYPEGAGAVLLIELDGPAAEIEAQTKQITQICNRCGALDLRIAMDEQERALLWRGRKGAVAAVGRITHEFYLQDGVVPRTTLPRVLREVEAIAERHACVIANVFHAGDGNLHPLICFDSRREGELQRAFAAGAEIMRLCLSVGGSITGEHGIGMEKIDFIPLMYSPDDLEAMRRVRAAFDSSSRCNPGKLLPSSRSCGETNISYRLHRIEREGLAQRI</sequence>
<dbReference type="InterPro" id="IPR016164">
    <property type="entry name" value="FAD-linked_Oxase-like_C"/>
</dbReference>
<dbReference type="InterPro" id="IPR016169">
    <property type="entry name" value="FAD-bd_PCMH_sub2"/>
</dbReference>
<dbReference type="PANTHER" id="PTHR42934">
    <property type="entry name" value="GLYCOLATE OXIDASE SUBUNIT GLCD"/>
    <property type="match status" value="1"/>
</dbReference>
<dbReference type="Gene3D" id="3.30.70.2190">
    <property type="match status" value="1"/>
</dbReference>
<dbReference type="Gene3D" id="3.30.465.10">
    <property type="match status" value="1"/>
</dbReference>
<dbReference type="Pfam" id="PF01565">
    <property type="entry name" value="FAD_binding_4"/>
    <property type="match status" value="1"/>
</dbReference>
<dbReference type="EC" id="1.1.3.15" evidence="6"/>
<dbReference type="InterPro" id="IPR004113">
    <property type="entry name" value="FAD-bd_oxidored_4_C"/>
</dbReference>
<evidence type="ECO:0000259" key="5">
    <source>
        <dbReference type="PROSITE" id="PS51387"/>
    </source>
</evidence>
<keyword evidence="3" id="KW-0274">FAD</keyword>
<dbReference type="EMBL" id="FP565575">
    <property type="protein sequence ID" value="CBE70244.1"/>
    <property type="molecule type" value="Genomic_DNA"/>
</dbReference>
<evidence type="ECO:0000256" key="3">
    <source>
        <dbReference type="ARBA" id="ARBA00022827"/>
    </source>
</evidence>
<reference evidence="6 7" key="1">
    <citation type="journal article" date="2010" name="Nature">
        <title>Nitrite-driven anaerobic methane oxidation by oxygenic bacteria.</title>
        <authorList>
            <person name="Ettwig K.F."/>
            <person name="Butler M.K."/>
            <person name="Le Paslier D."/>
            <person name="Pelletier E."/>
            <person name="Mangenot S."/>
            <person name="Kuypers M.M.M."/>
            <person name="Schreiber F."/>
            <person name="Dutilh B.E."/>
            <person name="Zedelius J."/>
            <person name="de Beer D."/>
            <person name="Gloerich J."/>
            <person name="Wessels H.J.C.T."/>
            <person name="van Allen T."/>
            <person name="Luesken F."/>
            <person name="Wu M."/>
            <person name="van de Pas-Schoonen K.T."/>
            <person name="Op den Camp H.J.M."/>
            <person name="Janssen-Megens E.M."/>
            <person name="Francoijs K-J."/>
            <person name="Stunnenberg H."/>
            <person name="Weissenbach J."/>
            <person name="Jetten M.S.M."/>
            <person name="Strous M."/>
        </authorList>
    </citation>
    <scope>NUCLEOTIDE SEQUENCE [LARGE SCALE GENOMIC DNA]</scope>
</reference>
<dbReference type="InterPro" id="IPR016171">
    <property type="entry name" value="Vanillyl_alc_oxidase_C-sub2"/>
</dbReference>
<dbReference type="GO" id="GO:0003973">
    <property type="term" value="F:(S)-2-hydroxy-acid oxidase activity"/>
    <property type="evidence" value="ECO:0007669"/>
    <property type="project" value="UniProtKB-EC"/>
</dbReference>
<dbReference type="Gene3D" id="1.10.45.10">
    <property type="entry name" value="Vanillyl-alcohol Oxidase, Chain A, domain 4"/>
    <property type="match status" value="1"/>
</dbReference>
<dbReference type="SUPFAM" id="SSF56176">
    <property type="entry name" value="FAD-binding/transporter-associated domain-like"/>
    <property type="match status" value="1"/>
</dbReference>
<dbReference type="Gene3D" id="3.30.70.2740">
    <property type="match status" value="1"/>
</dbReference>